<dbReference type="InterPro" id="IPR011990">
    <property type="entry name" value="TPR-like_helical_dom_sf"/>
</dbReference>
<dbReference type="EMBL" id="AP025028">
    <property type="protein sequence ID" value="BDA77445.1"/>
    <property type="molecule type" value="Genomic_DNA"/>
</dbReference>
<dbReference type="Proteomes" id="UP000245263">
    <property type="component" value="Chromosome 1"/>
</dbReference>
<dbReference type="PANTHER" id="PTHR43156:SF2">
    <property type="entry name" value="STAGE II SPORULATION PROTEIN E"/>
    <property type="match status" value="1"/>
</dbReference>
<evidence type="ECO:0000313" key="6">
    <source>
        <dbReference type="Proteomes" id="UP000245263"/>
    </source>
</evidence>
<organism evidence="5 6">
    <name type="scientific">Leptospira kobayashii</name>
    <dbReference type="NCBI Taxonomy" id="1917830"/>
    <lineage>
        <taxon>Bacteria</taxon>
        <taxon>Pseudomonadati</taxon>
        <taxon>Spirochaetota</taxon>
        <taxon>Spirochaetia</taxon>
        <taxon>Leptospirales</taxon>
        <taxon>Leptospiraceae</taxon>
        <taxon>Leptospira</taxon>
    </lineage>
</organism>
<feature type="transmembrane region" description="Helical" evidence="2">
    <location>
        <begin position="184"/>
        <end position="205"/>
    </location>
</feature>
<dbReference type="Gene3D" id="3.60.40.10">
    <property type="entry name" value="PPM-type phosphatase domain"/>
    <property type="match status" value="1"/>
</dbReference>
<name>A0ABM7UR63_9LEPT</name>
<feature type="transmembrane region" description="Helical" evidence="2">
    <location>
        <begin position="298"/>
        <end position="320"/>
    </location>
</feature>
<keyword evidence="2" id="KW-0472">Membrane</keyword>
<feature type="transmembrane region" description="Helical" evidence="2">
    <location>
        <begin position="274"/>
        <end position="292"/>
    </location>
</feature>
<dbReference type="InterPro" id="IPR001932">
    <property type="entry name" value="PPM-type_phosphatase-like_dom"/>
</dbReference>
<evidence type="ECO:0000259" key="4">
    <source>
        <dbReference type="SMART" id="SM00331"/>
    </source>
</evidence>
<feature type="chain" id="PRO_5046694014" evidence="3">
    <location>
        <begin position="19"/>
        <end position="807"/>
    </location>
</feature>
<dbReference type="Pfam" id="PF07228">
    <property type="entry name" value="SpoIIE"/>
    <property type="match status" value="1"/>
</dbReference>
<protein>
    <submittedName>
        <fullName evidence="5">Signal transduction protein</fullName>
    </submittedName>
</protein>
<feature type="transmembrane region" description="Helical" evidence="2">
    <location>
        <begin position="249"/>
        <end position="267"/>
    </location>
</feature>
<keyword evidence="3" id="KW-0732">Signal</keyword>
<keyword evidence="6" id="KW-1185">Reference proteome</keyword>
<feature type="domain" description="PPM-type phosphatase" evidence="4">
    <location>
        <begin position="444"/>
        <end position="681"/>
    </location>
</feature>
<dbReference type="Gene3D" id="1.25.40.10">
    <property type="entry name" value="Tetratricopeptide repeat domain"/>
    <property type="match status" value="1"/>
</dbReference>
<dbReference type="PANTHER" id="PTHR43156">
    <property type="entry name" value="STAGE II SPORULATION PROTEIN E-RELATED"/>
    <property type="match status" value="1"/>
</dbReference>
<evidence type="ECO:0000256" key="1">
    <source>
        <dbReference type="ARBA" id="ARBA00022801"/>
    </source>
</evidence>
<keyword evidence="2" id="KW-0812">Transmembrane</keyword>
<dbReference type="InterPro" id="IPR011623">
    <property type="entry name" value="7TMR_DISM_rcpt_extracell_dom1"/>
</dbReference>
<feature type="signal peptide" evidence="3">
    <location>
        <begin position="1"/>
        <end position="18"/>
    </location>
</feature>
<dbReference type="SUPFAM" id="SSF48452">
    <property type="entry name" value="TPR-like"/>
    <property type="match status" value="1"/>
</dbReference>
<dbReference type="SMART" id="SM00331">
    <property type="entry name" value="PP2C_SIG"/>
    <property type="match status" value="1"/>
</dbReference>
<feature type="transmembrane region" description="Helical" evidence="2">
    <location>
        <begin position="495"/>
        <end position="513"/>
    </location>
</feature>
<feature type="transmembrane region" description="Helical" evidence="2">
    <location>
        <begin position="361"/>
        <end position="383"/>
    </location>
</feature>
<dbReference type="InterPro" id="IPR036457">
    <property type="entry name" value="PPM-type-like_dom_sf"/>
</dbReference>
<dbReference type="Pfam" id="PF07695">
    <property type="entry name" value="7TMR-DISM_7TM"/>
    <property type="match status" value="1"/>
</dbReference>
<feature type="transmembrane region" description="Helical" evidence="2">
    <location>
        <begin position="332"/>
        <end position="355"/>
    </location>
</feature>
<dbReference type="InterPro" id="IPR052016">
    <property type="entry name" value="Bact_Sigma-Reg"/>
</dbReference>
<feature type="transmembrane region" description="Helical" evidence="2">
    <location>
        <begin position="212"/>
        <end position="229"/>
    </location>
</feature>
<reference evidence="5 6" key="1">
    <citation type="submission" date="2021-08" db="EMBL/GenBank/DDBJ databases">
        <title>Complete genome sequence of Leptospira kobayashii strain E30.</title>
        <authorList>
            <person name="Nakao R."/>
            <person name="Nakamura S."/>
            <person name="Masuzawa T."/>
            <person name="Koizumi N."/>
        </authorList>
    </citation>
    <scope>NUCLEOTIDE SEQUENCE [LARGE SCALE GENOMIC DNA]</scope>
    <source>
        <strain evidence="5 6">E30</strain>
    </source>
</reference>
<gene>
    <name evidence="5" type="ORF">LPTSP3_g03750</name>
</gene>
<keyword evidence="1" id="KW-0378">Hydrolase</keyword>
<proteinExistence type="predicted"/>
<evidence type="ECO:0000256" key="3">
    <source>
        <dbReference type="SAM" id="SignalP"/>
    </source>
</evidence>
<keyword evidence="2" id="KW-1133">Transmembrane helix</keyword>
<evidence type="ECO:0000313" key="5">
    <source>
        <dbReference type="EMBL" id="BDA77445.1"/>
    </source>
</evidence>
<accession>A0ABM7UR63</accession>
<evidence type="ECO:0000256" key="2">
    <source>
        <dbReference type="SAM" id="Phobius"/>
    </source>
</evidence>
<dbReference type="RefSeq" id="WP_109022042.1">
    <property type="nucleotide sequence ID" value="NZ_AP025028.1"/>
</dbReference>
<sequence>MKYLVYLTSFLAFSPVFALPIDLSKNWQVTTGWVLEVLPSSPHWIQLDALPLSDVIPKLNFKSDNIHYVTVHKSFIITNKDMEETAKDAFSLHIPYISNVYQIYINGDLVSQGGQIEEGRILKSGYRRHVIVGMDRYRLNLGWNEIRILIASAPGEELNIYRLFNDIPAKIDFASENRKIHEEYFTYMLLFLYFFVGVYHGLFYIKRKKETYNLYYALFSIFLSVYMVFRSQAIYVLELEPYLQSRMEYFVVFFIPAWLLLFTEQFFRGYLGRISLFYLVFAGVLALVQLFVTRPVSVQILLIWQISVLIFSLYTVYLIVRGVFVKNKDAKRMLFGFVVMFVAGCWDVLGSMGVLPIQNLGLLRFGFLFFVLGIAVVLANRFLRVHKEVEKLNATLEKKVEERTNDLQRTLTTVQELKVQQDGDYFLTSLLLEPLSANHSNSSLVQIESFTKQKKEFEFRNKKREIGGDIIISDVILLNGKRYTVFVNGDAMGKSMQGAGGALVLGVVFLSFIKRTQSKKEYKEKSPERWLKECFLELQSIFESFDGSMLISVVMGLVEEETGLLYYINAEHPWTVLYRDGVAGFIEDELELRKIGTKGMEGDIRIRIFPLQAEDVLFVGSDGRDDLILPQGNAENRLINEDETQFLRRVEESEGKLKDLVERLKSFGELSDDLTLVRLEWKGEPKTLQNKDDLRESARMALQTRDYESAVETLEKMLPYLPTDDEILLQLSYAYRKLKHFKKAIDLGERLRSRDPKHFRNLVHLIECYRLVRNEEKADKLLLKLGAIDSEHPQYLKLKSVSEGKPR</sequence>